<proteinExistence type="predicted"/>
<dbReference type="Proteomes" id="UP000838756">
    <property type="component" value="Unassembled WGS sequence"/>
</dbReference>
<evidence type="ECO:0000313" key="1">
    <source>
        <dbReference type="EMBL" id="CAH2267886.1"/>
    </source>
</evidence>
<sequence>MSMGHQLRNGADPYDALQFDDRKVKMEPDLISPETTPYTLQNISLSKDRQLCNRIRNFEATDYTNKN</sequence>
<comment type="caution">
    <text evidence="1">The sequence shown here is derived from an EMBL/GenBank/DDBJ whole genome shotgun (WGS) entry which is preliminary data.</text>
</comment>
<protein>
    <submittedName>
        <fullName evidence="1">Jg21939 protein</fullName>
    </submittedName>
</protein>
<name>A0A8S4SKP4_9NEOP</name>
<evidence type="ECO:0000313" key="2">
    <source>
        <dbReference type="Proteomes" id="UP000838756"/>
    </source>
</evidence>
<organism evidence="1 2">
    <name type="scientific">Pararge aegeria aegeria</name>
    <dbReference type="NCBI Taxonomy" id="348720"/>
    <lineage>
        <taxon>Eukaryota</taxon>
        <taxon>Metazoa</taxon>
        <taxon>Ecdysozoa</taxon>
        <taxon>Arthropoda</taxon>
        <taxon>Hexapoda</taxon>
        <taxon>Insecta</taxon>
        <taxon>Pterygota</taxon>
        <taxon>Neoptera</taxon>
        <taxon>Endopterygota</taxon>
        <taxon>Lepidoptera</taxon>
        <taxon>Glossata</taxon>
        <taxon>Ditrysia</taxon>
        <taxon>Papilionoidea</taxon>
        <taxon>Nymphalidae</taxon>
        <taxon>Satyrinae</taxon>
        <taxon>Satyrini</taxon>
        <taxon>Parargina</taxon>
        <taxon>Pararge</taxon>
    </lineage>
</organism>
<keyword evidence="2" id="KW-1185">Reference proteome</keyword>
<reference evidence="1" key="1">
    <citation type="submission" date="2022-03" db="EMBL/GenBank/DDBJ databases">
        <authorList>
            <person name="Lindestad O."/>
        </authorList>
    </citation>
    <scope>NUCLEOTIDE SEQUENCE</scope>
</reference>
<gene>
    <name evidence="1" type="primary">jg21939</name>
    <name evidence="1" type="ORF">PAEG_LOCUS26367</name>
</gene>
<dbReference type="EMBL" id="CAKXAJ010026406">
    <property type="protein sequence ID" value="CAH2267886.1"/>
    <property type="molecule type" value="Genomic_DNA"/>
</dbReference>
<accession>A0A8S4SKP4</accession>
<dbReference type="AlphaFoldDB" id="A0A8S4SKP4"/>